<evidence type="ECO:0000313" key="1">
    <source>
        <dbReference type="EMBL" id="GAH89078.1"/>
    </source>
</evidence>
<organism evidence="1">
    <name type="scientific">marine sediment metagenome</name>
    <dbReference type="NCBI Taxonomy" id="412755"/>
    <lineage>
        <taxon>unclassified sequences</taxon>
        <taxon>metagenomes</taxon>
        <taxon>ecological metagenomes</taxon>
    </lineage>
</organism>
<feature type="non-terminal residue" evidence="1">
    <location>
        <position position="1"/>
    </location>
</feature>
<protein>
    <submittedName>
        <fullName evidence="1">Uncharacterized protein</fullName>
    </submittedName>
</protein>
<gene>
    <name evidence="1" type="ORF">S03H2_60423</name>
</gene>
<name>X1L4J7_9ZZZZ</name>
<dbReference type="AlphaFoldDB" id="X1L4J7"/>
<sequence length="243" mass="28129">ITDYSLVAFMGKRKLKSKGSEEKSTEQFRAVIDNSTTLSMYNEKRRSICIVRKNLAKDYDIEVDASEAPVLNKISENPQPFESSMANLNILEEEVFPLIDAFKIVFGEEKELNLHSIKLAVGGSKKDYVSIREKDLIRYDVKPTLTGLKNFIKENDESILGFLDSEYVSEEGNVIYLRCEKRDVSDDIYSIKIKILASMQQRGYFLQQEHKYYGLQLFIIIESRKPNNNKLLEFLKELGIDWE</sequence>
<proteinExistence type="predicted"/>
<reference evidence="1" key="1">
    <citation type="journal article" date="2014" name="Front. Microbiol.">
        <title>High frequency of phylogenetically diverse reductive dehalogenase-homologous genes in deep subseafloor sedimentary metagenomes.</title>
        <authorList>
            <person name="Kawai M."/>
            <person name="Futagami T."/>
            <person name="Toyoda A."/>
            <person name="Takaki Y."/>
            <person name="Nishi S."/>
            <person name="Hori S."/>
            <person name="Arai W."/>
            <person name="Tsubouchi T."/>
            <person name="Morono Y."/>
            <person name="Uchiyama I."/>
            <person name="Ito T."/>
            <person name="Fujiyama A."/>
            <person name="Inagaki F."/>
            <person name="Takami H."/>
        </authorList>
    </citation>
    <scope>NUCLEOTIDE SEQUENCE</scope>
    <source>
        <strain evidence="1">Expedition CK06-06</strain>
    </source>
</reference>
<feature type="non-terminal residue" evidence="1">
    <location>
        <position position="243"/>
    </location>
</feature>
<accession>X1L4J7</accession>
<dbReference type="EMBL" id="BARU01038936">
    <property type="protein sequence ID" value="GAH89078.1"/>
    <property type="molecule type" value="Genomic_DNA"/>
</dbReference>
<comment type="caution">
    <text evidence="1">The sequence shown here is derived from an EMBL/GenBank/DDBJ whole genome shotgun (WGS) entry which is preliminary data.</text>
</comment>